<sequence>MAFHTRTYDTYVVLTGPSAPSPWTTGAWLTAAQALAPFAGSARGKAAVRCSQIDKVTRKRASFGRLGWNEASHRKWTHDVPETAPWTFLGAEAWAPSWTQCERDNQAPDFFVALTTPGTGLRDKPLRFGGKILVALACDAPQDQRDRLREAVVDVARGLDSPLTVHQERAWGKASYGGFTAAMNDLSIVGLFQGGDPHQRPLDLATFEESWTAVPL</sequence>
<dbReference type="PATRIC" id="fig|477184.5.peg.226"/>
<dbReference type="RefSeq" id="WP_008157976.1">
    <property type="nucleotide sequence ID" value="NZ_AGUF01000007.1"/>
</dbReference>
<name>H0F0K7_9BURK</name>
<dbReference type="EMBL" id="AGUF01000007">
    <property type="protein sequence ID" value="EHK68205.1"/>
    <property type="molecule type" value="Genomic_DNA"/>
</dbReference>
<comment type="caution">
    <text evidence="1">The sequence shown here is derived from an EMBL/GenBank/DDBJ whole genome shotgun (WGS) entry which is preliminary data.</text>
</comment>
<dbReference type="STRING" id="477184.KYC_01160"/>
<dbReference type="Proteomes" id="UP000003113">
    <property type="component" value="Unassembled WGS sequence"/>
</dbReference>
<evidence type="ECO:0000313" key="2">
    <source>
        <dbReference type="Proteomes" id="UP000003113"/>
    </source>
</evidence>
<protein>
    <submittedName>
        <fullName evidence="1">Uncharacterized protein</fullName>
    </submittedName>
</protein>
<gene>
    <name evidence="1" type="ORF">KYC_01160</name>
</gene>
<accession>H0F0K7</accession>
<dbReference type="AlphaFoldDB" id="H0F0K7"/>
<organism evidence="1 2">
    <name type="scientific">Achromobacter arsenitoxydans SY8</name>
    <dbReference type="NCBI Taxonomy" id="477184"/>
    <lineage>
        <taxon>Bacteria</taxon>
        <taxon>Pseudomonadati</taxon>
        <taxon>Pseudomonadota</taxon>
        <taxon>Betaproteobacteria</taxon>
        <taxon>Burkholderiales</taxon>
        <taxon>Alcaligenaceae</taxon>
        <taxon>Achromobacter</taxon>
    </lineage>
</organism>
<proteinExistence type="predicted"/>
<reference evidence="1 2" key="1">
    <citation type="journal article" date="2012" name="J. Bacteriol.">
        <title>Genome sequence of the highly efficient arsenite-oxidizing bacterium Achromobacter arsenitoxydans SY8.</title>
        <authorList>
            <person name="Li X."/>
            <person name="Hu Y."/>
            <person name="Gong J."/>
            <person name="Lin Y."/>
            <person name="Johnstone L."/>
            <person name="Rensing C."/>
            <person name="Wang G."/>
        </authorList>
    </citation>
    <scope>NUCLEOTIDE SEQUENCE [LARGE SCALE GENOMIC DNA]</scope>
    <source>
        <strain evidence="1 2">SY8</strain>
    </source>
</reference>
<keyword evidence="2" id="KW-1185">Reference proteome</keyword>
<dbReference type="eggNOG" id="ENOG5033ZTA">
    <property type="taxonomic scope" value="Bacteria"/>
</dbReference>
<dbReference type="OrthoDB" id="8706835at2"/>
<evidence type="ECO:0000313" key="1">
    <source>
        <dbReference type="EMBL" id="EHK68205.1"/>
    </source>
</evidence>